<reference evidence="1" key="1">
    <citation type="submission" date="2020-05" db="EMBL/GenBank/DDBJ databases">
        <authorList>
            <person name="Chiriac C."/>
            <person name="Salcher M."/>
            <person name="Ghai R."/>
            <person name="Kavagutti S V."/>
        </authorList>
    </citation>
    <scope>NUCLEOTIDE SEQUENCE</scope>
</reference>
<organism evidence="1">
    <name type="scientific">uncultured Caudovirales phage</name>
    <dbReference type="NCBI Taxonomy" id="2100421"/>
    <lineage>
        <taxon>Viruses</taxon>
        <taxon>Duplodnaviria</taxon>
        <taxon>Heunggongvirae</taxon>
        <taxon>Uroviricota</taxon>
        <taxon>Caudoviricetes</taxon>
        <taxon>Peduoviridae</taxon>
        <taxon>Maltschvirus</taxon>
        <taxon>Maltschvirus maltsch</taxon>
    </lineage>
</organism>
<dbReference type="EMBL" id="LR796871">
    <property type="protein sequence ID" value="CAB4171843.1"/>
    <property type="molecule type" value="Genomic_DNA"/>
</dbReference>
<accession>A0A6J5PJZ3</accession>
<evidence type="ECO:0000313" key="1">
    <source>
        <dbReference type="EMBL" id="CAB4171843.1"/>
    </source>
</evidence>
<name>A0A6J5PJZ3_9CAUD</name>
<proteinExistence type="predicted"/>
<gene>
    <name evidence="1" type="ORF">UFOVP929_24</name>
</gene>
<protein>
    <submittedName>
        <fullName evidence="1">Uncharacterized protein</fullName>
    </submittedName>
</protein>
<sequence length="236" mass="26830">MPEIVFTPTNKDASQRFLPPRPASEFLPQWYKDQSTLTSESMTVGDNGILNSTIKRCMPILDDMMAGYIICLSSDILVSLEEDGNPRVNWSVTNCPGFISSHSSQQVSCVPMPEEYSPFPLKFENFYRITTPPGYSCLFKHPTWINPAAPFMCFSGIVDTDAHPIPVFFPFLIKKGFTGVIEMGTPIMQVIPFKRENWDSRVEGEDNEAGALEFDKTTVKWSNRYKNNFRSLKSWK</sequence>